<sequence length="111" mass="12886">MSIAHDLDKFIKDSGDNVFIEAEGKPSRLKNFYAEYNEKYSPSINNSTNGIIVLGEDANKWGLELRLYLHQNPSFIQATRNKVYRCEYGYRINDVDVIRDMFNLGYRIGLN</sequence>
<keyword evidence="2" id="KW-1185">Reference proteome</keyword>
<reference evidence="1 2" key="1">
    <citation type="submission" date="2019-07" db="EMBL/GenBank/DDBJ databases">
        <authorList>
            <person name="Hibberd C M."/>
            <person name="Gehrig L. J."/>
            <person name="Chang H.-W."/>
            <person name="Venkatesh S."/>
        </authorList>
    </citation>
    <scope>NUCLEOTIDE SEQUENCE [LARGE SCALE GENOMIC DNA]</scope>
    <source>
        <strain evidence="1">Ruminococcus_torques_SSTS_Bg7063</strain>
    </source>
</reference>
<dbReference type="Proteomes" id="UP000363661">
    <property type="component" value="Unassembled WGS sequence"/>
</dbReference>
<evidence type="ECO:0000313" key="1">
    <source>
        <dbReference type="EMBL" id="VUX14862.1"/>
    </source>
</evidence>
<protein>
    <submittedName>
        <fullName evidence="1">Uncharacterized protein</fullName>
    </submittedName>
</protein>
<dbReference type="RefSeq" id="WP_144367391.1">
    <property type="nucleotide sequence ID" value="NZ_CABHNA010000067.1"/>
</dbReference>
<dbReference type="AlphaFoldDB" id="A0A564U622"/>
<accession>A0A564U622</accession>
<proteinExistence type="predicted"/>
<name>A0A564U622_9FIRM</name>
<dbReference type="EMBL" id="CABHNA010000067">
    <property type="protein sequence ID" value="VUX14862.1"/>
    <property type="molecule type" value="Genomic_DNA"/>
</dbReference>
<evidence type="ECO:0000313" key="2">
    <source>
        <dbReference type="Proteomes" id="UP000363661"/>
    </source>
</evidence>
<gene>
    <name evidence="1" type="ORF">RTSSTS7063_02042</name>
</gene>
<organism evidence="1 2">
    <name type="scientific">[Ruminococcus] torques</name>
    <dbReference type="NCBI Taxonomy" id="33039"/>
    <lineage>
        <taxon>Bacteria</taxon>
        <taxon>Bacillati</taxon>
        <taxon>Bacillota</taxon>
        <taxon>Clostridia</taxon>
        <taxon>Lachnospirales</taxon>
        <taxon>Lachnospiraceae</taxon>
        <taxon>Mediterraneibacter</taxon>
    </lineage>
</organism>